<evidence type="ECO:0000313" key="3">
    <source>
        <dbReference type="EMBL" id="CAF0980422.1"/>
    </source>
</evidence>
<dbReference type="InterPro" id="IPR027973">
    <property type="entry name" value="FSAF1-like"/>
</dbReference>
<evidence type="ECO:0000256" key="2">
    <source>
        <dbReference type="SAM" id="MobiDB-lite"/>
    </source>
</evidence>
<proteinExistence type="predicted"/>
<dbReference type="Pfam" id="PF15375">
    <property type="entry name" value="FSAF1"/>
    <property type="match status" value="1"/>
</dbReference>
<sequence>MSQIPKPVRKQEAKDVVVFSAKRKKSENAPKSEESKPKKRLLEKKDDEENEQKMSLKQAKFDVFKFGIKGFSKEEQENAKMQLAIKLGAKPPKNQCVNYKELINAKREEKKKKEELLKENRHFEAKVLSSKSNKSTKKKTSMNSQRKAKINKGHVGNIKGHIGSFSNGVLKINKRDLKKFGS</sequence>
<dbReference type="PANTHER" id="PTHR28366:SF1">
    <property type="entry name" value="CHROMOSOME 1 OPEN READING FRAME 131"/>
    <property type="match status" value="1"/>
</dbReference>
<feature type="region of interest" description="Disordered" evidence="2">
    <location>
        <begin position="127"/>
        <end position="159"/>
    </location>
</feature>
<feature type="compositionally biased region" description="Basic and acidic residues" evidence="2">
    <location>
        <begin position="26"/>
        <end position="36"/>
    </location>
</feature>
<reference evidence="3" key="1">
    <citation type="submission" date="2021-02" db="EMBL/GenBank/DDBJ databases">
        <authorList>
            <person name="Nowell W R."/>
        </authorList>
    </citation>
    <scope>NUCLEOTIDE SEQUENCE</scope>
    <source>
        <strain evidence="3">Ploen Becks lab</strain>
    </source>
</reference>
<feature type="region of interest" description="Disordered" evidence="2">
    <location>
        <begin position="1"/>
        <end position="54"/>
    </location>
</feature>
<dbReference type="OrthoDB" id="10067479at2759"/>
<feature type="compositionally biased region" description="Basic residues" evidence="2">
    <location>
        <begin position="134"/>
        <end position="152"/>
    </location>
</feature>
<dbReference type="AlphaFoldDB" id="A0A814FGQ0"/>
<evidence type="ECO:0000313" key="4">
    <source>
        <dbReference type="Proteomes" id="UP000663879"/>
    </source>
</evidence>
<dbReference type="InterPro" id="IPR052852">
    <property type="entry name" value="SSU_Processome_Comp"/>
</dbReference>
<name>A0A814FGQ0_9BILA</name>
<keyword evidence="4" id="KW-1185">Reference proteome</keyword>
<dbReference type="Proteomes" id="UP000663879">
    <property type="component" value="Unassembled WGS sequence"/>
</dbReference>
<feature type="coiled-coil region" evidence="1">
    <location>
        <begin position="96"/>
        <end position="126"/>
    </location>
</feature>
<organism evidence="3 4">
    <name type="scientific">Brachionus calyciflorus</name>
    <dbReference type="NCBI Taxonomy" id="104777"/>
    <lineage>
        <taxon>Eukaryota</taxon>
        <taxon>Metazoa</taxon>
        <taxon>Spiralia</taxon>
        <taxon>Gnathifera</taxon>
        <taxon>Rotifera</taxon>
        <taxon>Eurotatoria</taxon>
        <taxon>Monogononta</taxon>
        <taxon>Pseudotrocha</taxon>
        <taxon>Ploima</taxon>
        <taxon>Brachionidae</taxon>
        <taxon>Brachionus</taxon>
    </lineage>
</organism>
<keyword evidence="1" id="KW-0175">Coiled coil</keyword>
<gene>
    <name evidence="3" type="ORF">OXX778_LOCUS15387</name>
</gene>
<protein>
    <submittedName>
        <fullName evidence="3">Uncharacterized protein</fullName>
    </submittedName>
</protein>
<dbReference type="EMBL" id="CAJNOC010003386">
    <property type="protein sequence ID" value="CAF0980422.1"/>
    <property type="molecule type" value="Genomic_DNA"/>
</dbReference>
<dbReference type="PANTHER" id="PTHR28366">
    <property type="entry name" value="CHROMOSOME 1 OPEN READING FRAME 131"/>
    <property type="match status" value="1"/>
</dbReference>
<comment type="caution">
    <text evidence="3">The sequence shown here is derived from an EMBL/GenBank/DDBJ whole genome shotgun (WGS) entry which is preliminary data.</text>
</comment>
<accession>A0A814FGQ0</accession>
<evidence type="ECO:0000256" key="1">
    <source>
        <dbReference type="SAM" id="Coils"/>
    </source>
</evidence>
<feature type="compositionally biased region" description="Basic and acidic residues" evidence="2">
    <location>
        <begin position="43"/>
        <end position="54"/>
    </location>
</feature>